<dbReference type="EMBL" id="SNVI01000008">
    <property type="protein sequence ID" value="TFE36686.1"/>
    <property type="molecule type" value="Genomic_DNA"/>
</dbReference>
<dbReference type="AlphaFoldDB" id="A0A4Y8MGS3"/>
<dbReference type="RefSeq" id="WP_121311246.1">
    <property type="nucleotide sequence ID" value="NZ_SNVI01000008.1"/>
</dbReference>
<keyword evidence="2" id="KW-0238">DNA-binding</keyword>
<keyword evidence="1" id="KW-0805">Transcription regulation</keyword>
<dbReference type="PANTHER" id="PTHR42756:SF1">
    <property type="entry name" value="TRANSCRIPTIONAL REPRESSOR OF EMRAB OPERON"/>
    <property type="match status" value="1"/>
</dbReference>
<evidence type="ECO:0000256" key="2">
    <source>
        <dbReference type="ARBA" id="ARBA00023125"/>
    </source>
</evidence>
<dbReference type="SUPFAM" id="SSF46785">
    <property type="entry name" value="Winged helix' DNA-binding domain"/>
    <property type="match status" value="1"/>
</dbReference>
<evidence type="ECO:0000256" key="3">
    <source>
        <dbReference type="ARBA" id="ARBA00023163"/>
    </source>
</evidence>
<accession>A0A4Y8MGS3</accession>
<dbReference type="PROSITE" id="PS50995">
    <property type="entry name" value="HTH_MARR_2"/>
    <property type="match status" value="1"/>
</dbReference>
<evidence type="ECO:0000313" key="5">
    <source>
        <dbReference type="EMBL" id="TFE36686.1"/>
    </source>
</evidence>
<feature type="domain" description="HTH marR-type" evidence="4">
    <location>
        <begin position="18"/>
        <end position="151"/>
    </location>
</feature>
<protein>
    <submittedName>
        <fullName evidence="5">MarR family transcriptional regulator</fullName>
    </submittedName>
</protein>
<dbReference type="PANTHER" id="PTHR42756">
    <property type="entry name" value="TRANSCRIPTIONAL REGULATOR, MARR"/>
    <property type="match status" value="1"/>
</dbReference>
<gene>
    <name evidence="5" type="ORF">E2553_44275</name>
</gene>
<dbReference type="InterPro" id="IPR036388">
    <property type="entry name" value="WH-like_DNA-bd_sf"/>
</dbReference>
<dbReference type="InterPro" id="IPR036390">
    <property type="entry name" value="WH_DNA-bd_sf"/>
</dbReference>
<name>A0A4Y8MGS3_9BURK</name>
<dbReference type="GO" id="GO:0003700">
    <property type="term" value="F:DNA-binding transcription factor activity"/>
    <property type="evidence" value="ECO:0007669"/>
    <property type="project" value="InterPro"/>
</dbReference>
<dbReference type="GO" id="GO:0003677">
    <property type="term" value="F:DNA binding"/>
    <property type="evidence" value="ECO:0007669"/>
    <property type="project" value="UniProtKB-KW"/>
</dbReference>
<reference evidence="5 6" key="1">
    <citation type="submission" date="2019-03" db="EMBL/GenBank/DDBJ databases">
        <title>Complete Genome Sequence of Paraburkholderia dipogonis ICMP 19430T, a Nitrogen-fixing Symbiont of the South African Invasive Legume Dipogon lignosus in New Zealand.</title>
        <authorList>
            <person name="De Meyer S.E."/>
        </authorList>
    </citation>
    <scope>NUCLEOTIDE SEQUENCE [LARGE SCALE GENOMIC DNA]</scope>
    <source>
        <strain evidence="5 6">ICMP 19430</strain>
    </source>
</reference>
<keyword evidence="3" id="KW-0804">Transcription</keyword>
<evidence type="ECO:0000313" key="6">
    <source>
        <dbReference type="Proteomes" id="UP000297385"/>
    </source>
</evidence>
<dbReference type="PRINTS" id="PR00598">
    <property type="entry name" value="HTHMARR"/>
</dbReference>
<proteinExistence type="predicted"/>
<dbReference type="Gene3D" id="1.10.10.10">
    <property type="entry name" value="Winged helix-like DNA-binding domain superfamily/Winged helix DNA-binding domain"/>
    <property type="match status" value="1"/>
</dbReference>
<evidence type="ECO:0000259" key="4">
    <source>
        <dbReference type="PROSITE" id="PS50995"/>
    </source>
</evidence>
<evidence type="ECO:0000256" key="1">
    <source>
        <dbReference type="ARBA" id="ARBA00023015"/>
    </source>
</evidence>
<dbReference type="Pfam" id="PF01047">
    <property type="entry name" value="MarR"/>
    <property type="match status" value="1"/>
</dbReference>
<dbReference type="Proteomes" id="UP000297385">
    <property type="component" value="Unassembled WGS sequence"/>
</dbReference>
<dbReference type="SMART" id="SM00347">
    <property type="entry name" value="HTH_MARR"/>
    <property type="match status" value="1"/>
</dbReference>
<organism evidence="5 6">
    <name type="scientific">Paraburkholderia dipogonis</name>
    <dbReference type="NCBI Taxonomy" id="1211383"/>
    <lineage>
        <taxon>Bacteria</taxon>
        <taxon>Pseudomonadati</taxon>
        <taxon>Pseudomonadota</taxon>
        <taxon>Betaproteobacteria</taxon>
        <taxon>Burkholderiales</taxon>
        <taxon>Burkholderiaceae</taxon>
        <taxon>Paraburkholderia</taxon>
    </lineage>
</organism>
<dbReference type="InterPro" id="IPR000835">
    <property type="entry name" value="HTH_MarR-typ"/>
</dbReference>
<comment type="caution">
    <text evidence="5">The sequence shown here is derived from an EMBL/GenBank/DDBJ whole genome shotgun (WGS) entry which is preliminary data.</text>
</comment>
<sequence>MKNVDQLPVSGPGDVPAENWLIRRFVEVDRAISRSTDQQLNSLVGISSTQAKAIACLAHQPCLTQAQLAHRLNYDVGAVSRLISHLIAAGIATKSRQPQDRRSWCISLTGRGADMVADIAAILKAIDDRSTGALTDDEEYFLVALLKRVLVNAAPHMERLTASA</sequence>